<reference evidence="11" key="1">
    <citation type="submission" date="2020-05" db="EMBL/GenBank/DDBJ databases">
        <authorList>
            <person name="Zeng H."/>
            <person name="Chan Y.K."/>
            <person name="Watt R.M."/>
        </authorList>
    </citation>
    <scope>NUCLEOTIDE SEQUENCE</scope>
    <source>
        <strain evidence="11">ATCC 700773</strain>
    </source>
</reference>
<dbReference type="PANTHER" id="PTHR43790">
    <property type="entry name" value="CARBOHYDRATE TRANSPORT ATP-BINDING PROTEIN MG119-RELATED"/>
    <property type="match status" value="1"/>
</dbReference>
<evidence type="ECO:0000256" key="9">
    <source>
        <dbReference type="ARBA" id="ARBA00023136"/>
    </source>
</evidence>
<dbReference type="PROSITE" id="PS50893">
    <property type="entry name" value="ABC_TRANSPORTER_2"/>
    <property type="match status" value="2"/>
</dbReference>
<evidence type="ECO:0000259" key="10">
    <source>
        <dbReference type="PROSITE" id="PS50893"/>
    </source>
</evidence>
<gene>
    <name evidence="11" type="ORF">HRI96_07075</name>
</gene>
<keyword evidence="4" id="KW-0762">Sugar transport</keyword>
<evidence type="ECO:0000256" key="1">
    <source>
        <dbReference type="ARBA" id="ARBA00004202"/>
    </source>
</evidence>
<dbReference type="AlphaFoldDB" id="A0A975EZZ4"/>
<feature type="domain" description="ABC transporter" evidence="10">
    <location>
        <begin position="260"/>
        <end position="506"/>
    </location>
</feature>
<keyword evidence="5" id="KW-0677">Repeat</keyword>
<dbReference type="GO" id="GO:0005524">
    <property type="term" value="F:ATP binding"/>
    <property type="evidence" value="ECO:0007669"/>
    <property type="project" value="UniProtKB-KW"/>
</dbReference>
<dbReference type="RefSeq" id="WP_210116688.1">
    <property type="nucleotide sequence ID" value="NZ_CP054257.1"/>
</dbReference>
<evidence type="ECO:0000256" key="2">
    <source>
        <dbReference type="ARBA" id="ARBA00022448"/>
    </source>
</evidence>
<accession>A0A975EZZ4</accession>
<dbReference type="Gene3D" id="3.40.50.300">
    <property type="entry name" value="P-loop containing nucleotide triphosphate hydrolases"/>
    <property type="match status" value="2"/>
</dbReference>
<dbReference type="PANTHER" id="PTHR43790:SF3">
    <property type="entry name" value="D-ALLOSE IMPORT ATP-BINDING PROTEIN ALSA-RELATED"/>
    <property type="match status" value="1"/>
</dbReference>
<dbReference type="InterPro" id="IPR017871">
    <property type="entry name" value="ABC_transporter-like_CS"/>
</dbReference>
<dbReference type="SUPFAM" id="SSF52540">
    <property type="entry name" value="P-loop containing nucleoside triphosphate hydrolases"/>
    <property type="match status" value="2"/>
</dbReference>
<keyword evidence="3" id="KW-1003">Cell membrane</keyword>
<dbReference type="CDD" id="cd03215">
    <property type="entry name" value="ABC_Carb_Monos_II"/>
    <property type="match status" value="1"/>
</dbReference>
<evidence type="ECO:0000256" key="8">
    <source>
        <dbReference type="ARBA" id="ARBA00022967"/>
    </source>
</evidence>
<evidence type="ECO:0000313" key="12">
    <source>
        <dbReference type="Proteomes" id="UP000671995"/>
    </source>
</evidence>
<evidence type="ECO:0000256" key="5">
    <source>
        <dbReference type="ARBA" id="ARBA00022737"/>
    </source>
</evidence>
<keyword evidence="6" id="KW-0547">Nucleotide-binding</keyword>
<dbReference type="InterPro" id="IPR003593">
    <property type="entry name" value="AAA+_ATPase"/>
</dbReference>
<comment type="subcellular location">
    <subcellularLocation>
        <location evidence="1">Cell membrane</location>
        <topology evidence="1">Peripheral membrane protein</topology>
    </subcellularLocation>
</comment>
<sequence>MDQISSQYLLEMKNISKSFSGVRALDNADFYLKKGEVHVLMGANGAGKSTLMKILSGCYEKDKGKILIDGNEVNIKTTKDAQQHGIAIIHQHFSQVPHLSVAENIFLGREKLQGVCIDYDYLYEKANELLNLMDVHNIDVKEKLIQLSISQKQIIEIAKALSFNSKILIMDEPTSALTKKETAVLFALIRNLVSRGVGIIYISHRIDELNQIGDRVTVMKDGKIVGTKNVKDVGIHELVKMMVGKEIDFIERKNNDTSDFKTRKILLELKNVCVRKTGLKNISFKIREGEIVGLYGLMGAGKTEIARAIFGIDKITSGALFIDGKETEINSPKEAIKQGLGFLTEDRLKNGLALSMSVSENMTLPGLKKIIRNGILGLRLERDVVRATVEKLNIKTASIKAKVKNLSGGNQQKVVFGKWIFADSKVLILDEPTQGIDVGAVEEVHKVILDYSKKNNNGILLISSEINEIVQLADRILIVYDGEIIGDMDGAKAVKERIMETAFAGKKVTEVV</sequence>
<keyword evidence="9" id="KW-0472">Membrane</keyword>
<evidence type="ECO:0000256" key="4">
    <source>
        <dbReference type="ARBA" id="ARBA00022597"/>
    </source>
</evidence>
<protein>
    <submittedName>
        <fullName evidence="11">Sugar ABC transporter ATP-binding protein</fullName>
    </submittedName>
</protein>
<name>A0A975EZZ4_9SPIR</name>
<dbReference type="FunFam" id="3.40.50.300:FF:000127">
    <property type="entry name" value="Ribose import ATP-binding protein RbsA"/>
    <property type="match status" value="1"/>
</dbReference>
<proteinExistence type="predicted"/>
<evidence type="ECO:0000313" key="11">
    <source>
        <dbReference type="EMBL" id="QTQ11974.1"/>
    </source>
</evidence>
<evidence type="ECO:0000256" key="7">
    <source>
        <dbReference type="ARBA" id="ARBA00022840"/>
    </source>
</evidence>
<dbReference type="InterPro" id="IPR050107">
    <property type="entry name" value="ABC_carbohydrate_import_ATPase"/>
</dbReference>
<feature type="domain" description="ABC transporter" evidence="10">
    <location>
        <begin position="10"/>
        <end position="246"/>
    </location>
</feature>
<keyword evidence="8" id="KW-1278">Translocase</keyword>
<evidence type="ECO:0000256" key="3">
    <source>
        <dbReference type="ARBA" id="ARBA00022475"/>
    </source>
</evidence>
<keyword evidence="7 11" id="KW-0067">ATP-binding</keyword>
<evidence type="ECO:0000256" key="6">
    <source>
        <dbReference type="ARBA" id="ARBA00022741"/>
    </source>
</evidence>
<organism evidence="11 12">
    <name type="scientific">Treponema parvum</name>
    <dbReference type="NCBI Taxonomy" id="138851"/>
    <lineage>
        <taxon>Bacteria</taxon>
        <taxon>Pseudomonadati</taxon>
        <taxon>Spirochaetota</taxon>
        <taxon>Spirochaetia</taxon>
        <taxon>Spirochaetales</taxon>
        <taxon>Treponemataceae</taxon>
        <taxon>Treponema</taxon>
    </lineage>
</organism>
<dbReference type="GO" id="GO:0016887">
    <property type="term" value="F:ATP hydrolysis activity"/>
    <property type="evidence" value="ECO:0007669"/>
    <property type="project" value="InterPro"/>
</dbReference>
<keyword evidence="2" id="KW-0813">Transport</keyword>
<dbReference type="PROSITE" id="PS00211">
    <property type="entry name" value="ABC_TRANSPORTER_1"/>
    <property type="match status" value="1"/>
</dbReference>
<dbReference type="SMART" id="SM00382">
    <property type="entry name" value="AAA"/>
    <property type="match status" value="2"/>
</dbReference>
<dbReference type="GO" id="GO:0005886">
    <property type="term" value="C:plasma membrane"/>
    <property type="evidence" value="ECO:0007669"/>
    <property type="project" value="UniProtKB-SubCell"/>
</dbReference>
<dbReference type="CDD" id="cd03216">
    <property type="entry name" value="ABC_Carb_Monos_I"/>
    <property type="match status" value="1"/>
</dbReference>
<dbReference type="InterPro" id="IPR003439">
    <property type="entry name" value="ABC_transporter-like_ATP-bd"/>
</dbReference>
<dbReference type="Proteomes" id="UP000671995">
    <property type="component" value="Chromosome"/>
</dbReference>
<dbReference type="Pfam" id="PF00005">
    <property type="entry name" value="ABC_tran"/>
    <property type="match status" value="2"/>
</dbReference>
<dbReference type="EMBL" id="CP054257">
    <property type="protein sequence ID" value="QTQ11974.1"/>
    <property type="molecule type" value="Genomic_DNA"/>
</dbReference>
<reference evidence="11" key="2">
    <citation type="journal article" date="2021" name="Microbiol. Resour. Announc.">
        <title>Complete Genome Sequences of Three Human Oral Treponema parvum Isolates.</title>
        <authorList>
            <person name="Zeng H."/>
            <person name="Watt R.M."/>
        </authorList>
    </citation>
    <scope>NUCLEOTIDE SEQUENCE</scope>
    <source>
        <strain evidence="11">ATCC 700773</strain>
    </source>
</reference>
<dbReference type="InterPro" id="IPR027417">
    <property type="entry name" value="P-loop_NTPase"/>
</dbReference>